<gene>
    <name evidence="1" type="ORF">SAMN04488696_1374</name>
</gene>
<dbReference type="Proteomes" id="UP000198535">
    <property type="component" value="Unassembled WGS sequence"/>
</dbReference>
<dbReference type="EMBL" id="FOUJ01000002">
    <property type="protein sequence ID" value="SFM47518.1"/>
    <property type="molecule type" value="Genomic_DNA"/>
</dbReference>
<organism evidence="1 2">
    <name type="scientific">Methanolobus profundi</name>
    <dbReference type="NCBI Taxonomy" id="487685"/>
    <lineage>
        <taxon>Archaea</taxon>
        <taxon>Methanobacteriati</taxon>
        <taxon>Methanobacteriota</taxon>
        <taxon>Stenosarchaea group</taxon>
        <taxon>Methanomicrobia</taxon>
        <taxon>Methanosarcinales</taxon>
        <taxon>Methanosarcinaceae</taxon>
        <taxon>Methanolobus</taxon>
    </lineage>
</organism>
<sequence>MYTVYIRALDGSYINVDQIIQIYATIFEDEEYIMAMSSYETADPILDYTGNKDPDQLILNALSMIANAKIESQTIGDVVIVDLA</sequence>
<reference evidence="2" key="1">
    <citation type="submission" date="2016-10" db="EMBL/GenBank/DDBJ databases">
        <authorList>
            <person name="Varghese N."/>
            <person name="Submissions S."/>
        </authorList>
    </citation>
    <scope>NUCLEOTIDE SEQUENCE [LARGE SCALE GENOMIC DNA]</scope>
    <source>
        <strain evidence="2">Mob M</strain>
    </source>
</reference>
<proteinExistence type="predicted"/>
<dbReference type="OrthoDB" id="124955at2157"/>
<keyword evidence="2" id="KW-1185">Reference proteome</keyword>
<dbReference type="RefSeq" id="WP_091935159.1">
    <property type="nucleotide sequence ID" value="NZ_FOUJ01000002.1"/>
</dbReference>
<protein>
    <submittedName>
        <fullName evidence="1">Uncharacterized protein</fullName>
    </submittedName>
</protein>
<evidence type="ECO:0000313" key="2">
    <source>
        <dbReference type="Proteomes" id="UP000198535"/>
    </source>
</evidence>
<accession>A0A1I4R5C8</accession>
<dbReference type="AlphaFoldDB" id="A0A1I4R5C8"/>
<evidence type="ECO:0000313" key="1">
    <source>
        <dbReference type="EMBL" id="SFM47518.1"/>
    </source>
</evidence>
<name>A0A1I4R5C8_9EURY</name>